<evidence type="ECO:0000313" key="4">
    <source>
        <dbReference type="Proteomes" id="UP000462066"/>
    </source>
</evidence>
<protein>
    <recommendedName>
        <fullName evidence="2">DUF4426 domain-containing protein</fullName>
    </recommendedName>
</protein>
<keyword evidence="4" id="KW-1185">Reference proteome</keyword>
<feature type="domain" description="DUF4426" evidence="2">
    <location>
        <begin position="45"/>
        <end position="158"/>
    </location>
</feature>
<keyword evidence="1" id="KW-0732">Signal</keyword>
<accession>A0A7V8K8J4</accession>
<dbReference type="Proteomes" id="UP000462066">
    <property type="component" value="Unassembled WGS sequence"/>
</dbReference>
<evidence type="ECO:0000313" key="3">
    <source>
        <dbReference type="EMBL" id="KAF1687781.1"/>
    </source>
</evidence>
<name>A0A7V8K8J4_9GAMM</name>
<dbReference type="Pfam" id="PF14467">
    <property type="entry name" value="DUF4426"/>
    <property type="match status" value="1"/>
</dbReference>
<proteinExistence type="predicted"/>
<feature type="chain" id="PRO_5030677134" description="DUF4426 domain-containing protein" evidence="1">
    <location>
        <begin position="21"/>
        <end position="158"/>
    </location>
</feature>
<sequence length="158" mass="16599">MAVRSPRLAAATLLAAALLAGCVGGDAPQPAQFVAPAPAVADLDGALRAHYNLLPTLSLGEAVARQYGIARAPGSALLVVALRRVDGEGVEHPADGRLQAQARDLSGRRAPIALRPVSTGDYVDHIGVLPVSPRDVVRIDVQVDADGRRQSFDFQRHF</sequence>
<organism evidence="3 4">
    <name type="scientific">Pseudoxanthomonas broegbernensis</name>
    <dbReference type="NCBI Taxonomy" id="83619"/>
    <lineage>
        <taxon>Bacteria</taxon>
        <taxon>Pseudomonadati</taxon>
        <taxon>Pseudomonadota</taxon>
        <taxon>Gammaproteobacteria</taxon>
        <taxon>Lysobacterales</taxon>
        <taxon>Lysobacteraceae</taxon>
        <taxon>Pseudoxanthomonas</taxon>
    </lineage>
</organism>
<evidence type="ECO:0000259" key="2">
    <source>
        <dbReference type="Pfam" id="PF14467"/>
    </source>
</evidence>
<dbReference type="Gene3D" id="2.60.40.3340">
    <property type="entry name" value="Domain of unknown function DUF4426"/>
    <property type="match status" value="1"/>
</dbReference>
<feature type="signal peptide" evidence="1">
    <location>
        <begin position="1"/>
        <end position="20"/>
    </location>
</feature>
<reference evidence="3 4" key="1">
    <citation type="submission" date="2017-10" db="EMBL/GenBank/DDBJ databases">
        <title>Whole genome sequencing of Pseudoxanthomonas broegbernensis DSM 12573(T).</title>
        <authorList>
            <person name="Kumar S."/>
            <person name="Bansal K."/>
            <person name="Kaur A."/>
            <person name="Patil P."/>
            <person name="Sharma S."/>
            <person name="Patil P.B."/>
        </authorList>
    </citation>
    <scope>NUCLEOTIDE SEQUENCE [LARGE SCALE GENOMIC DNA]</scope>
    <source>
        <strain evidence="3 4">DSM 12573</strain>
    </source>
</reference>
<dbReference type="AlphaFoldDB" id="A0A7V8K8J4"/>
<dbReference type="RefSeq" id="WP_162309798.1">
    <property type="nucleotide sequence ID" value="NZ_JACHGU010000002.1"/>
</dbReference>
<dbReference type="EMBL" id="MWIP01000002">
    <property type="protein sequence ID" value="KAF1687781.1"/>
    <property type="molecule type" value="Genomic_DNA"/>
</dbReference>
<dbReference type="InterPro" id="IPR025218">
    <property type="entry name" value="DUF4426"/>
</dbReference>
<evidence type="ECO:0000256" key="1">
    <source>
        <dbReference type="SAM" id="SignalP"/>
    </source>
</evidence>
<gene>
    <name evidence="3" type="ORF">B1992_01980</name>
</gene>
<dbReference type="PROSITE" id="PS51257">
    <property type="entry name" value="PROKAR_LIPOPROTEIN"/>
    <property type="match status" value="1"/>
</dbReference>
<comment type="caution">
    <text evidence="3">The sequence shown here is derived from an EMBL/GenBank/DDBJ whole genome shotgun (WGS) entry which is preliminary data.</text>
</comment>